<keyword evidence="1" id="KW-0732">Signal</keyword>
<organism evidence="3">
    <name type="scientific">Streptantibioticus silvisoli</name>
    <dbReference type="NCBI Taxonomy" id="2705255"/>
    <lineage>
        <taxon>Bacteria</taxon>
        <taxon>Bacillati</taxon>
        <taxon>Actinomycetota</taxon>
        <taxon>Actinomycetes</taxon>
        <taxon>Kitasatosporales</taxon>
        <taxon>Streptomycetaceae</taxon>
        <taxon>Streptantibioticus</taxon>
    </lineage>
</organism>
<accession>A0AA90H0B3</accession>
<dbReference type="InterPro" id="IPR043504">
    <property type="entry name" value="Peptidase_S1_PA_chymotrypsin"/>
</dbReference>
<dbReference type="AlphaFoldDB" id="A0AA90H0B3"/>
<dbReference type="PANTHER" id="PTHR15462:SF8">
    <property type="entry name" value="SERINE PROTEASE"/>
    <property type="match status" value="1"/>
</dbReference>
<dbReference type="RefSeq" id="WP_271316651.1">
    <property type="nucleotide sequence ID" value="NZ_JAAGKO020000012.1"/>
</dbReference>
<dbReference type="SUPFAM" id="SSF50494">
    <property type="entry name" value="Trypsin-like serine proteases"/>
    <property type="match status" value="1"/>
</dbReference>
<dbReference type="Proteomes" id="UP001156398">
    <property type="component" value="Unassembled WGS sequence"/>
</dbReference>
<dbReference type="InterPro" id="IPR050966">
    <property type="entry name" value="Glutamyl_endopeptidase"/>
</dbReference>
<gene>
    <name evidence="2" type="ORF">POF43_010970</name>
    <name evidence="3" type="ORF">POF50_004765</name>
</gene>
<dbReference type="EMBL" id="JAAGKO020000012">
    <property type="protein sequence ID" value="MDI5963224.1"/>
    <property type="molecule type" value="Genomic_DNA"/>
</dbReference>
<dbReference type="PANTHER" id="PTHR15462">
    <property type="entry name" value="SERINE PROTEASE"/>
    <property type="match status" value="1"/>
</dbReference>
<dbReference type="InterPro" id="IPR018114">
    <property type="entry name" value="TRYPSIN_HIS"/>
</dbReference>
<evidence type="ECO:0000313" key="4">
    <source>
        <dbReference type="Proteomes" id="UP001156398"/>
    </source>
</evidence>
<name>A0AA90H0B3_9ACTN</name>
<evidence type="ECO:0000313" key="3">
    <source>
        <dbReference type="EMBL" id="MDI5968663.1"/>
    </source>
</evidence>
<keyword evidence="4" id="KW-1185">Reference proteome</keyword>
<dbReference type="Pfam" id="PF13365">
    <property type="entry name" value="Trypsin_2"/>
    <property type="match status" value="1"/>
</dbReference>
<comment type="caution">
    <text evidence="3">The sequence shown here is derived from an EMBL/GenBank/DDBJ whole genome shotgun (WGS) entry which is preliminary data.</text>
</comment>
<sequence>MSFRPSRYLRAVRTRAVPGRLGRNTVLTVSWLAVLAIGSTASASGLTGGGTALGGSHAVHDTRATSAVGAIFHGTVSSSGDHFCSAGVVDSPQGDMIVTAAHCLSGSTAGLSFVPGYHDGRAPYGVWRLGDVTLDPRWTRDQDPDADVAFATVLPLGGRRLQDVVGGFGLETDHAPSATIRLTGYPSDADAPLTCVNRITAYSATQLRIVCAAYSGGTSGSPWVTRQNTVMGVIGGYEQGGDTPDVSYSAVFGDAVATLYQDAVTQDPANRS</sequence>
<dbReference type="EMBL" id="JABXJJ020000004">
    <property type="protein sequence ID" value="MDI5968663.1"/>
    <property type="molecule type" value="Genomic_DNA"/>
</dbReference>
<dbReference type="GO" id="GO:0006508">
    <property type="term" value="P:proteolysis"/>
    <property type="evidence" value="ECO:0007669"/>
    <property type="project" value="UniProtKB-KW"/>
</dbReference>
<protein>
    <submittedName>
        <fullName evidence="3">Trypsin-like serine protease</fullName>
        <ecNumber evidence="3">3.4.21.-</ecNumber>
    </submittedName>
</protein>
<keyword evidence="3" id="KW-0378">Hydrolase</keyword>
<dbReference type="Gene3D" id="2.40.10.10">
    <property type="entry name" value="Trypsin-like serine proteases"/>
    <property type="match status" value="2"/>
</dbReference>
<proteinExistence type="predicted"/>
<reference evidence="3 4" key="1">
    <citation type="submission" date="2023-05" db="EMBL/GenBank/DDBJ databases">
        <title>Streptantibioticus silvisoli sp. nov., acidotolerant actinomycetes 1 from pine litter.</title>
        <authorList>
            <person name="Swiecimska M."/>
            <person name="Golinska P."/>
            <person name="Sangal V."/>
            <person name="Wachnowicz B."/>
            <person name="Goodfellow M."/>
        </authorList>
    </citation>
    <scope>NUCLEOTIDE SEQUENCE</scope>
    <source>
        <strain evidence="3">SL13</strain>
        <strain evidence="2 4">SL54</strain>
    </source>
</reference>
<dbReference type="PROSITE" id="PS00134">
    <property type="entry name" value="TRYPSIN_HIS"/>
    <property type="match status" value="1"/>
</dbReference>
<evidence type="ECO:0000256" key="1">
    <source>
        <dbReference type="ARBA" id="ARBA00022729"/>
    </source>
</evidence>
<keyword evidence="3" id="KW-0645">Protease</keyword>
<evidence type="ECO:0000313" key="2">
    <source>
        <dbReference type="EMBL" id="MDI5963224.1"/>
    </source>
</evidence>
<dbReference type="GO" id="GO:0004252">
    <property type="term" value="F:serine-type endopeptidase activity"/>
    <property type="evidence" value="ECO:0007669"/>
    <property type="project" value="InterPro"/>
</dbReference>
<dbReference type="InterPro" id="IPR009003">
    <property type="entry name" value="Peptidase_S1_PA"/>
</dbReference>
<dbReference type="EC" id="3.4.21.-" evidence="3"/>